<dbReference type="RefSeq" id="WP_089869165.1">
    <property type="nucleotide sequence ID" value="NZ_FOTC01000002.1"/>
</dbReference>
<organism evidence="2 3">
    <name type="scientific">Halogranum rubrum</name>
    <dbReference type="NCBI Taxonomy" id="553466"/>
    <lineage>
        <taxon>Archaea</taxon>
        <taxon>Methanobacteriati</taxon>
        <taxon>Methanobacteriota</taxon>
        <taxon>Stenosarchaea group</taxon>
        <taxon>Halobacteria</taxon>
        <taxon>Halobacteriales</taxon>
        <taxon>Haloferacaceae</taxon>
    </lineage>
</organism>
<evidence type="ECO:0008006" key="4">
    <source>
        <dbReference type="Google" id="ProtNLM"/>
    </source>
</evidence>
<protein>
    <recommendedName>
        <fullName evidence="4">DUF5518 domain-containing protein</fullName>
    </recommendedName>
</protein>
<name>A0A1I4EEM6_9EURY</name>
<feature type="transmembrane region" description="Helical" evidence="1">
    <location>
        <begin position="63"/>
        <end position="85"/>
    </location>
</feature>
<dbReference type="Pfam" id="PF17647">
    <property type="entry name" value="DUF5518"/>
    <property type="match status" value="1"/>
</dbReference>
<keyword evidence="1" id="KW-1133">Transmembrane helix</keyword>
<sequence length="130" mass="12526">MVNWRAVAYGMVTAFVVGIISGLGLPFTDATLPVVGAGFSGLIAGGVAGYYSHEGMGGGALHGLLATTIGGIIVGLVLIVLGTLAAGLGGFGLAVGFLLLIVASGLPGAVGGAVGAMFRGEEEPMGRPAA</sequence>
<dbReference type="InterPro" id="IPR040493">
    <property type="entry name" value="DUF5518"/>
</dbReference>
<feature type="transmembrane region" description="Helical" evidence="1">
    <location>
        <begin position="7"/>
        <end position="25"/>
    </location>
</feature>
<dbReference type="Proteomes" id="UP000199607">
    <property type="component" value="Unassembled WGS sequence"/>
</dbReference>
<keyword evidence="3" id="KW-1185">Reference proteome</keyword>
<reference evidence="3" key="1">
    <citation type="submission" date="2016-10" db="EMBL/GenBank/DDBJ databases">
        <authorList>
            <person name="Varghese N."/>
            <person name="Submissions S."/>
        </authorList>
    </citation>
    <scope>NUCLEOTIDE SEQUENCE [LARGE SCALE GENOMIC DNA]</scope>
    <source>
        <strain evidence="3">CGMCC 1.7738</strain>
    </source>
</reference>
<proteinExistence type="predicted"/>
<evidence type="ECO:0000313" key="3">
    <source>
        <dbReference type="Proteomes" id="UP000199607"/>
    </source>
</evidence>
<keyword evidence="1" id="KW-0472">Membrane</keyword>
<dbReference type="EMBL" id="FOTC01000002">
    <property type="protein sequence ID" value="SFL04185.1"/>
    <property type="molecule type" value="Genomic_DNA"/>
</dbReference>
<feature type="transmembrane region" description="Helical" evidence="1">
    <location>
        <begin position="31"/>
        <end position="51"/>
    </location>
</feature>
<feature type="transmembrane region" description="Helical" evidence="1">
    <location>
        <begin position="91"/>
        <end position="118"/>
    </location>
</feature>
<accession>A0A1I4EEM6</accession>
<keyword evidence="1" id="KW-0812">Transmembrane</keyword>
<gene>
    <name evidence="2" type="ORF">SAMN04487950_2126</name>
</gene>
<evidence type="ECO:0000256" key="1">
    <source>
        <dbReference type="SAM" id="Phobius"/>
    </source>
</evidence>
<evidence type="ECO:0000313" key="2">
    <source>
        <dbReference type="EMBL" id="SFL04185.1"/>
    </source>
</evidence>
<dbReference type="AlphaFoldDB" id="A0A1I4EEM6"/>